<evidence type="ECO:0000256" key="1">
    <source>
        <dbReference type="ARBA" id="ARBA00023157"/>
    </source>
</evidence>
<keyword evidence="5" id="KW-1185">Reference proteome</keyword>
<gene>
    <name evidence="4" type="ORF">OUZ56_019082</name>
</gene>
<reference evidence="4 5" key="1">
    <citation type="journal article" date="2023" name="Nucleic Acids Res.">
        <title>The hologenome of Daphnia magna reveals possible DNA methylation and microbiome-mediated evolution of the host genome.</title>
        <authorList>
            <person name="Chaturvedi A."/>
            <person name="Li X."/>
            <person name="Dhandapani V."/>
            <person name="Marshall H."/>
            <person name="Kissane S."/>
            <person name="Cuenca-Cambronero M."/>
            <person name="Asole G."/>
            <person name="Calvet F."/>
            <person name="Ruiz-Romero M."/>
            <person name="Marangio P."/>
            <person name="Guigo R."/>
            <person name="Rago D."/>
            <person name="Mirbahai L."/>
            <person name="Eastwood N."/>
            <person name="Colbourne J.K."/>
            <person name="Zhou J."/>
            <person name="Mallon E."/>
            <person name="Orsini L."/>
        </authorList>
    </citation>
    <scope>NUCLEOTIDE SEQUENCE [LARGE SCALE GENOMIC DNA]</scope>
    <source>
        <strain evidence="4">LRV0_1</strain>
    </source>
</reference>
<evidence type="ECO:0000256" key="2">
    <source>
        <dbReference type="PROSITE-ProRule" id="PRU00124"/>
    </source>
</evidence>
<dbReference type="Pfam" id="PF00431">
    <property type="entry name" value="CUB"/>
    <property type="match status" value="2"/>
</dbReference>
<dbReference type="InterPro" id="IPR000859">
    <property type="entry name" value="CUB_dom"/>
</dbReference>
<feature type="domain" description="CUB" evidence="3">
    <location>
        <begin position="747"/>
        <end position="856"/>
    </location>
</feature>
<evidence type="ECO:0000313" key="5">
    <source>
        <dbReference type="Proteomes" id="UP001234178"/>
    </source>
</evidence>
<dbReference type="SMART" id="SM00042">
    <property type="entry name" value="CUB"/>
    <property type="match status" value="1"/>
</dbReference>
<dbReference type="InterPro" id="IPR036055">
    <property type="entry name" value="LDL_receptor-like_sf"/>
</dbReference>
<dbReference type="PROSITE" id="PS01209">
    <property type="entry name" value="LDLRA_1"/>
    <property type="match status" value="1"/>
</dbReference>
<organism evidence="4 5">
    <name type="scientific">Daphnia magna</name>
    <dbReference type="NCBI Taxonomy" id="35525"/>
    <lineage>
        <taxon>Eukaryota</taxon>
        <taxon>Metazoa</taxon>
        <taxon>Ecdysozoa</taxon>
        <taxon>Arthropoda</taxon>
        <taxon>Crustacea</taxon>
        <taxon>Branchiopoda</taxon>
        <taxon>Diplostraca</taxon>
        <taxon>Cladocera</taxon>
        <taxon>Anomopoda</taxon>
        <taxon>Daphniidae</taxon>
        <taxon>Daphnia</taxon>
    </lineage>
</organism>
<sequence length="856" mass="95662">MQVLRIKACPVCVSVSDQEQSCIKQQEQSEEQEENADDAKPAAICNVVECSKLFNPRLEAMEMAVKKIALAILSQTCDVFAPIKEILEEDSTFTSILSLNSTIYSSSTKAPSVSNGTHKEDGQKQEKNFAVANLKRAVKCSLAHLVDINLTDPEPYYEPLPQITALFTKDILKIEWSVPSAECVKVSSGVRIKIYESAVGYKVPLEAPIFVPQKCIKKIAKTWHSINLASPSSSLTSRGNACAFSLTENLTQCRSYIVEVVINYQSLAGKAMQTELIIPLKLNEKAHLKPLISASASSSSLTLNWEDNSGCAPQLTSLNLEIFQDGMVDKGEKANATVVIPRSCFKQPIGEGNLFSLTLPTSELTCPIVWKPLDVCRKYKINMSSQYSSTWNGPSSSSEIFTEQEGNFAPDSPNVFLRCPIHQFYCQYRQRCMHTSNACNNDNNGYDGCESENRYCEQDVCYKGGFRCGQQCIPKELLCNGNFDCVDGSDEGPDCENTCFQLTNPSGNFSSQKLHMPPYEIHWDKIVNTAQNTKVLISVQSTHHIWLTFNKFNTFQNQHIVKVYDGPYSTSPLLLSHNGSTKPYSVRSSSSDLFVEFPSYLSTTYGIEAFYTSVRSTDDQFLPGCGGYIYGDGIIPRSLATTFNTGCFWYIEATQSDDTLLLKTNISDSDAYRKLQFYRTLMVYDGWNTDGLVLYDGKECEFKKKVAIYSITHKVMVHIKIPIWTTTPNENLDFSWWITTQKSTPHCNNHFEENTGTIKSPNYPTFYPNSVDCRWNIKVEPGSKVRLLFALFETQADADYLYVYDGPTLRSTLLLTKSGLVPTPFVVNSSTNQVLVRFVSDEDTSSPGFLAAYSSV</sequence>
<dbReference type="InterPro" id="IPR002172">
    <property type="entry name" value="LDrepeatLR_classA_rpt"/>
</dbReference>
<dbReference type="PANTHER" id="PTHR46908:SF4">
    <property type="entry name" value="TUMOR NECROSIS FACTOR-INDUCIBLE GENE 6 PROTEIN"/>
    <property type="match status" value="1"/>
</dbReference>
<dbReference type="SUPFAM" id="SSF49854">
    <property type="entry name" value="Spermadhesin, CUB domain"/>
    <property type="match status" value="3"/>
</dbReference>
<dbReference type="Gene3D" id="4.10.400.10">
    <property type="entry name" value="Low-density Lipoprotein Receptor"/>
    <property type="match status" value="1"/>
</dbReference>
<dbReference type="PROSITE" id="PS50068">
    <property type="entry name" value="LDLRA_2"/>
    <property type="match status" value="1"/>
</dbReference>
<dbReference type="InterPro" id="IPR052129">
    <property type="entry name" value="Spermadhesin-Link_domain"/>
</dbReference>
<dbReference type="Proteomes" id="UP001234178">
    <property type="component" value="Unassembled WGS sequence"/>
</dbReference>
<accession>A0ABQ9ZAK7</accession>
<dbReference type="PANTHER" id="PTHR46908">
    <property type="entry name" value="CUBILIN-LIKE PROTEIN"/>
    <property type="match status" value="1"/>
</dbReference>
<dbReference type="SMART" id="SM00192">
    <property type="entry name" value="LDLa"/>
    <property type="match status" value="1"/>
</dbReference>
<protein>
    <recommendedName>
        <fullName evidence="3">CUB domain-containing protein</fullName>
    </recommendedName>
</protein>
<dbReference type="SUPFAM" id="SSF57424">
    <property type="entry name" value="LDL receptor-like module"/>
    <property type="match status" value="1"/>
</dbReference>
<dbReference type="Pfam" id="PF00057">
    <property type="entry name" value="Ldl_recept_a"/>
    <property type="match status" value="1"/>
</dbReference>
<dbReference type="EMBL" id="JAOYFB010000003">
    <property type="protein sequence ID" value="KAK4009938.1"/>
    <property type="molecule type" value="Genomic_DNA"/>
</dbReference>
<evidence type="ECO:0000259" key="3">
    <source>
        <dbReference type="PROSITE" id="PS01180"/>
    </source>
</evidence>
<comment type="caution">
    <text evidence="2">Lacks conserved residue(s) required for the propagation of feature annotation.</text>
</comment>
<dbReference type="InterPro" id="IPR023415">
    <property type="entry name" value="LDLR_class-A_CS"/>
</dbReference>
<comment type="caution">
    <text evidence="4">The sequence shown here is derived from an EMBL/GenBank/DDBJ whole genome shotgun (WGS) entry which is preliminary data.</text>
</comment>
<keyword evidence="1" id="KW-1015">Disulfide bond</keyword>
<name>A0ABQ9ZAK7_9CRUS</name>
<evidence type="ECO:0000313" key="4">
    <source>
        <dbReference type="EMBL" id="KAK4009938.1"/>
    </source>
</evidence>
<dbReference type="InterPro" id="IPR035914">
    <property type="entry name" value="Sperma_CUB_dom_sf"/>
</dbReference>
<dbReference type="Gene3D" id="2.60.120.290">
    <property type="entry name" value="Spermadhesin, CUB domain"/>
    <property type="match status" value="2"/>
</dbReference>
<dbReference type="PROSITE" id="PS01180">
    <property type="entry name" value="CUB"/>
    <property type="match status" value="1"/>
</dbReference>
<proteinExistence type="predicted"/>
<dbReference type="CDD" id="cd00041">
    <property type="entry name" value="CUB"/>
    <property type="match status" value="2"/>
</dbReference>
<dbReference type="CDD" id="cd00112">
    <property type="entry name" value="LDLa"/>
    <property type="match status" value="1"/>
</dbReference>